<keyword evidence="1" id="KW-0862">Zinc</keyword>
<dbReference type="PROSITE" id="PS50966">
    <property type="entry name" value="ZF_SWIM"/>
    <property type="match status" value="1"/>
</dbReference>
<dbReference type="AlphaFoldDB" id="A0A9Y1FKH5"/>
<proteinExistence type="predicted"/>
<keyword evidence="1" id="KW-0479">Metal-binding</keyword>
<reference evidence="3" key="1">
    <citation type="journal article" date="2022" name="Nat. Microbiol.">
        <title>Unique mobile elements and scalable gene flow at the prokaryote-eukaryote boundary revealed by circularized Asgard archaea genomes.</title>
        <authorList>
            <person name="Wu F."/>
            <person name="Speth D.R."/>
            <person name="Philosof A."/>
            <person name="Cremiere A."/>
            <person name="Narayanan A."/>
            <person name="Barco R.A."/>
            <person name="Connon S.A."/>
            <person name="Amend J.P."/>
            <person name="Antoshechkin I.A."/>
            <person name="Orphan V.J."/>
        </authorList>
    </citation>
    <scope>NUCLEOTIDE SEQUENCE</scope>
    <source>
        <strain evidence="3">PM71</strain>
    </source>
</reference>
<gene>
    <name evidence="3" type="ORF">K9W45_08550</name>
</gene>
<protein>
    <recommendedName>
        <fullName evidence="2">SWIM-type domain-containing protein</fullName>
    </recommendedName>
</protein>
<dbReference type="GO" id="GO:0000724">
    <property type="term" value="P:double-strand break repair via homologous recombination"/>
    <property type="evidence" value="ECO:0007669"/>
    <property type="project" value="TreeGrafter"/>
</dbReference>
<dbReference type="EMBL" id="CP084166">
    <property type="protein sequence ID" value="UJG39896.1"/>
    <property type="molecule type" value="Genomic_DNA"/>
</dbReference>
<accession>A0A9Y1FKH5</accession>
<evidence type="ECO:0000259" key="2">
    <source>
        <dbReference type="PROSITE" id="PS50966"/>
    </source>
</evidence>
<evidence type="ECO:0000313" key="3">
    <source>
        <dbReference type="EMBL" id="UJG39896.1"/>
    </source>
</evidence>
<name>A0A9Y1FKH5_9ARCH</name>
<keyword evidence="1" id="KW-0863">Zinc-finger</keyword>
<dbReference type="PANTHER" id="PTHR28498">
    <property type="entry name" value="ZINC FINGER SWIM DOMAIN-CONTAINING PROTEIN 7"/>
    <property type="match status" value="1"/>
</dbReference>
<dbReference type="PANTHER" id="PTHR28498:SF1">
    <property type="entry name" value="ZINC FINGER SWIM DOMAIN-CONTAINING PROTEIN 7"/>
    <property type="match status" value="1"/>
</dbReference>
<feature type="domain" description="SWIM-type" evidence="2">
    <location>
        <begin position="73"/>
        <end position="111"/>
    </location>
</feature>
<evidence type="ECO:0000256" key="1">
    <source>
        <dbReference type="PROSITE-ProRule" id="PRU00325"/>
    </source>
</evidence>
<dbReference type="GO" id="GO:0008270">
    <property type="term" value="F:zinc ion binding"/>
    <property type="evidence" value="ECO:0007669"/>
    <property type="project" value="UniProtKB-KW"/>
</dbReference>
<dbReference type="Proteomes" id="UP001201020">
    <property type="component" value="Chromosome"/>
</dbReference>
<sequence>MISDFIMRNEKIKTLFKIIKEEKIFSESFENEVINLFGNRGEKAIKVLQNQNLIKLNLNNNLSFWLVKGTNNNYVIIDNLYCDCRDFYIRIINRNSNEPCYHLLSKIIGEKLGLYREQKIDEVKYNKIINNLYNK</sequence>
<dbReference type="InterPro" id="IPR007527">
    <property type="entry name" value="Znf_SWIM"/>
</dbReference>
<organism evidence="3">
    <name type="scientific">Candidatus Heimdallarchaeum aukensis</name>
    <dbReference type="NCBI Taxonomy" id="2876573"/>
    <lineage>
        <taxon>Archaea</taxon>
        <taxon>Promethearchaeati</taxon>
        <taxon>Candidatus Heimdallarchaeota</taxon>
        <taxon>Candidatus Heimdallarchaeia (ex Rinke et al. 2021) (nom. nud.)</taxon>
        <taxon>Candidatus Heimdallarchaeales</taxon>
        <taxon>Candidatus Heimdallarchaeaceae</taxon>
        <taxon>Candidatus Heimdallarchaeum</taxon>
    </lineage>
</organism>